<accession>A0A7D9EAJ3</accession>
<protein>
    <submittedName>
        <fullName evidence="4">Uncharacterized protein</fullName>
    </submittedName>
</protein>
<dbReference type="GO" id="GO:0007283">
    <property type="term" value="P:spermatogenesis"/>
    <property type="evidence" value="ECO:0007669"/>
    <property type="project" value="InterPro"/>
</dbReference>
<dbReference type="GO" id="GO:0032027">
    <property type="term" value="F:myosin light chain binding"/>
    <property type="evidence" value="ECO:0007669"/>
    <property type="project" value="InterPro"/>
</dbReference>
<dbReference type="EMBL" id="CACRXK020005317">
    <property type="protein sequence ID" value="CAB4005799.1"/>
    <property type="molecule type" value="Genomic_DNA"/>
</dbReference>
<organism evidence="4 5">
    <name type="scientific">Paramuricea clavata</name>
    <name type="common">Red gorgonian</name>
    <name type="synonym">Violescent sea-whip</name>
    <dbReference type="NCBI Taxonomy" id="317549"/>
    <lineage>
        <taxon>Eukaryota</taxon>
        <taxon>Metazoa</taxon>
        <taxon>Cnidaria</taxon>
        <taxon>Anthozoa</taxon>
        <taxon>Octocorallia</taxon>
        <taxon>Malacalcyonacea</taxon>
        <taxon>Plexauridae</taxon>
        <taxon>Paramuricea</taxon>
    </lineage>
</organism>
<feature type="region of interest" description="Disordered" evidence="3">
    <location>
        <begin position="255"/>
        <end position="286"/>
    </location>
</feature>
<comment type="caution">
    <text evidence="4">The sequence shown here is derived from an EMBL/GenBank/DDBJ whole genome shotgun (WGS) entry which is preliminary data.</text>
</comment>
<dbReference type="PANTHER" id="PTHR16435">
    <property type="entry name" value="SPERMATOGENESIS-ASSOCIATED PROTEIN 6 SPATA6"/>
    <property type="match status" value="1"/>
</dbReference>
<dbReference type="OrthoDB" id="5963614at2759"/>
<dbReference type="GO" id="GO:0120212">
    <property type="term" value="C:sperm head-tail coupling apparatus"/>
    <property type="evidence" value="ECO:0007669"/>
    <property type="project" value="InterPro"/>
</dbReference>
<comment type="similarity">
    <text evidence="1">Belongs to the SPATA6 family.</text>
</comment>
<reference evidence="4" key="1">
    <citation type="submission" date="2020-04" db="EMBL/GenBank/DDBJ databases">
        <authorList>
            <person name="Alioto T."/>
            <person name="Alioto T."/>
            <person name="Gomez Garrido J."/>
        </authorList>
    </citation>
    <scope>NUCLEOTIDE SEQUENCE</scope>
    <source>
        <strain evidence="4">A484AB</strain>
    </source>
</reference>
<dbReference type="InterPro" id="IPR042769">
    <property type="entry name" value="SPATA6_fam"/>
</dbReference>
<keyword evidence="2" id="KW-0597">Phosphoprotein</keyword>
<dbReference type="InterPro" id="IPR032732">
    <property type="entry name" value="SPATA6_N"/>
</dbReference>
<feature type="compositionally biased region" description="Basic residues" evidence="3">
    <location>
        <begin position="216"/>
        <end position="228"/>
    </location>
</feature>
<evidence type="ECO:0000313" key="4">
    <source>
        <dbReference type="EMBL" id="CAB4005799.1"/>
    </source>
</evidence>
<sequence>MARTLSKKMPRKAMKCIVEFDVHTVLCPGTYLRDYGYVFLRVTCMGLDVSTKAVPPTFPLFFHERLRFERTFKNCQDPAYVSVLLKGEDLTIELRQHDDYISDGYVIAHYSSNVKDFLYPTSVSSISLDGEPVRLEFATKTTLKEVPDPSDFSKSTESDEEVLSYLNASHSRSNYSSGSPWKPDEDTAQHNSEFVVRHKDEKLLENRDFSSFINPKPRRSRSPTRRSRSVSPSKRFQGNVTSESIPAWKYSVDFPSSSTTRRRGRHSRSATEPASFTSSYRSPSPSRSLRFALDDLDITTSRSYTEHALRHQTRYSPHLSAALSASDRIQSRVDRVMRSGQESDTDSNWLITSCELSFE</sequence>
<feature type="compositionally biased region" description="Low complexity" evidence="3">
    <location>
        <begin position="273"/>
        <end position="286"/>
    </location>
</feature>
<feature type="compositionally biased region" description="Polar residues" evidence="3">
    <location>
        <begin position="169"/>
        <end position="179"/>
    </location>
</feature>
<evidence type="ECO:0000256" key="1">
    <source>
        <dbReference type="ARBA" id="ARBA00006215"/>
    </source>
</evidence>
<dbReference type="Proteomes" id="UP001152795">
    <property type="component" value="Unassembled WGS sequence"/>
</dbReference>
<dbReference type="PANTHER" id="PTHR16435:SF6">
    <property type="entry name" value="IP09370P"/>
    <property type="match status" value="1"/>
</dbReference>
<evidence type="ECO:0000256" key="3">
    <source>
        <dbReference type="SAM" id="MobiDB-lite"/>
    </source>
</evidence>
<feature type="region of interest" description="Disordered" evidence="3">
    <location>
        <begin position="207"/>
        <end position="238"/>
    </location>
</feature>
<dbReference type="AlphaFoldDB" id="A0A7D9EAJ3"/>
<proteinExistence type="inferred from homology"/>
<gene>
    <name evidence="4" type="ORF">PACLA_8A010324</name>
</gene>
<keyword evidence="5" id="KW-1185">Reference proteome</keyword>
<evidence type="ECO:0000313" key="5">
    <source>
        <dbReference type="Proteomes" id="UP001152795"/>
    </source>
</evidence>
<feature type="region of interest" description="Disordered" evidence="3">
    <location>
        <begin position="169"/>
        <end position="190"/>
    </location>
</feature>
<evidence type="ECO:0000256" key="2">
    <source>
        <dbReference type="ARBA" id="ARBA00022553"/>
    </source>
</evidence>
<dbReference type="Pfam" id="PF14909">
    <property type="entry name" value="SPATA6"/>
    <property type="match status" value="1"/>
</dbReference>
<name>A0A7D9EAJ3_PARCT</name>